<reference evidence="1 2" key="1">
    <citation type="submission" date="2015-11" db="EMBL/GenBank/DDBJ databases">
        <title>Genomic Taxonomy of the Vibrionaceae.</title>
        <authorList>
            <person name="Gomez-Gil B."/>
            <person name="Enciso-Ibarra J."/>
        </authorList>
    </citation>
    <scope>NUCLEOTIDE SEQUENCE [LARGE SCALE GENOMIC DNA]</scope>
    <source>
        <strain evidence="1 2">CAIM 912</strain>
    </source>
</reference>
<protein>
    <recommendedName>
        <fullName evidence="3">Restriction alleviation protein, Lar family</fullName>
    </recommendedName>
</protein>
<name>A0A135I6Z4_9GAMM</name>
<gene>
    <name evidence="1" type="ORF">ATN88_00115</name>
</gene>
<proteinExistence type="predicted"/>
<dbReference type="Proteomes" id="UP000070529">
    <property type="component" value="Unassembled WGS sequence"/>
</dbReference>
<evidence type="ECO:0008006" key="3">
    <source>
        <dbReference type="Google" id="ProtNLM"/>
    </source>
</evidence>
<comment type="caution">
    <text evidence="1">The sequence shown here is derived from an EMBL/GenBank/DDBJ whole genome shotgun (WGS) entry which is preliminary data.</text>
</comment>
<keyword evidence="2" id="KW-1185">Reference proteome</keyword>
<accession>A0A135I6Z4</accession>
<dbReference type="Pfam" id="PF14354">
    <property type="entry name" value="Lar_restr_allev"/>
    <property type="match status" value="1"/>
</dbReference>
<evidence type="ECO:0000313" key="2">
    <source>
        <dbReference type="Proteomes" id="UP000070529"/>
    </source>
</evidence>
<dbReference type="OrthoDB" id="5878646at2"/>
<dbReference type="EMBL" id="LNTY01000034">
    <property type="protein sequence ID" value="KXF81213.1"/>
    <property type="molecule type" value="Genomic_DNA"/>
</dbReference>
<dbReference type="RefSeq" id="WP_067415657.1">
    <property type="nucleotide sequence ID" value="NZ_LNTY01000034.1"/>
</dbReference>
<organism evidence="1 2">
    <name type="scientific">Enterovibrio coralii</name>
    <dbReference type="NCBI Taxonomy" id="294935"/>
    <lineage>
        <taxon>Bacteria</taxon>
        <taxon>Pseudomonadati</taxon>
        <taxon>Pseudomonadota</taxon>
        <taxon>Gammaproteobacteria</taxon>
        <taxon>Vibrionales</taxon>
        <taxon>Vibrionaceae</taxon>
        <taxon>Enterovibrio</taxon>
    </lineage>
</organism>
<dbReference type="AlphaFoldDB" id="A0A135I6Z4"/>
<sequence length="74" mass="8317">MSTHITLVWLMPCPFCHSSAVFMLTDLGEITRYFVQCADCGTESKDAARASDAAKAWNHQASAPRHTRYCYKDC</sequence>
<dbReference type="STRING" id="294935.ATN88_00115"/>
<evidence type="ECO:0000313" key="1">
    <source>
        <dbReference type="EMBL" id="KXF81213.1"/>
    </source>
</evidence>